<dbReference type="Gene3D" id="1.10.10.10">
    <property type="entry name" value="Winged helix-like DNA-binding domain superfamily/Winged helix DNA-binding domain"/>
    <property type="match status" value="1"/>
</dbReference>
<sequence length="297" mass="33596">MLRKRRDDMNEKQLQLFIELASQRSFSQTAYQLNVSQSTVTKQLQSLEHELGSPLIQRQTVSLTEEGVMVYEKAQSLLTDWQQLRSVCQSRGNKYTETLRVGASTTPGTYFLPSLCKECHYHYPNWRLHLHIEDSSTVLSLLTEKEIDVAIVGVPTEQSNIVSKKFQSDRLAIIAPPGENQHEIDGFSDLPSHAFVKRPQASGTYQAVETGLKQWGGSLAELETAAIVPNTESLLSLVEAGIGYGFLSEYALNAALKRDCVFKGILPYERQFYLAYRKENQEKETIKAFRKLAETRT</sequence>
<dbReference type="PANTHER" id="PTHR30126:SF40">
    <property type="entry name" value="HTH-TYPE TRANSCRIPTIONAL REGULATOR GLTR"/>
    <property type="match status" value="1"/>
</dbReference>
<feature type="domain" description="HTH lysR-type" evidence="5">
    <location>
        <begin position="9"/>
        <end position="64"/>
    </location>
</feature>
<evidence type="ECO:0000313" key="7">
    <source>
        <dbReference type="Proteomes" id="UP000275076"/>
    </source>
</evidence>
<dbReference type="GO" id="GO:0003700">
    <property type="term" value="F:DNA-binding transcription factor activity"/>
    <property type="evidence" value="ECO:0007669"/>
    <property type="project" value="InterPro"/>
</dbReference>
<dbReference type="InterPro" id="IPR036390">
    <property type="entry name" value="WH_DNA-bd_sf"/>
</dbReference>
<evidence type="ECO:0000256" key="1">
    <source>
        <dbReference type="ARBA" id="ARBA00009437"/>
    </source>
</evidence>
<dbReference type="PANTHER" id="PTHR30126">
    <property type="entry name" value="HTH-TYPE TRANSCRIPTIONAL REGULATOR"/>
    <property type="match status" value="1"/>
</dbReference>
<evidence type="ECO:0000256" key="4">
    <source>
        <dbReference type="ARBA" id="ARBA00023163"/>
    </source>
</evidence>
<evidence type="ECO:0000259" key="5">
    <source>
        <dbReference type="PROSITE" id="PS50931"/>
    </source>
</evidence>
<dbReference type="PROSITE" id="PS50931">
    <property type="entry name" value="HTH_LYSR"/>
    <property type="match status" value="1"/>
</dbReference>
<dbReference type="InterPro" id="IPR005119">
    <property type="entry name" value="LysR_subst-bd"/>
</dbReference>
<dbReference type="InterPro" id="IPR036388">
    <property type="entry name" value="WH-like_DNA-bd_sf"/>
</dbReference>
<accession>A0A428N2S0</accession>
<reference evidence="6 7" key="1">
    <citation type="submission" date="2018-10" db="EMBL/GenBank/DDBJ databases">
        <title>Draft genome sequence of Bacillus salarius IM0101, isolated from a hypersaline soil in Inner Mongolia, China.</title>
        <authorList>
            <person name="Yamprayoonswat W."/>
            <person name="Boonvisut S."/>
            <person name="Jumpathong W."/>
            <person name="Sittihan S."/>
            <person name="Ruangsuj P."/>
            <person name="Wanthongcharoen S."/>
            <person name="Thongpramul N."/>
            <person name="Pimmason S."/>
            <person name="Yu B."/>
            <person name="Yasawong M."/>
        </authorList>
    </citation>
    <scope>NUCLEOTIDE SEQUENCE [LARGE SCALE GENOMIC DNA]</scope>
    <source>
        <strain evidence="6 7">IM0101</strain>
    </source>
</reference>
<dbReference type="InterPro" id="IPR000847">
    <property type="entry name" value="LysR_HTH_N"/>
</dbReference>
<comment type="similarity">
    <text evidence="1">Belongs to the LysR transcriptional regulatory family.</text>
</comment>
<protein>
    <submittedName>
        <fullName evidence="6">LysR family transcriptional regulator</fullName>
    </submittedName>
</protein>
<proteinExistence type="inferred from homology"/>
<comment type="caution">
    <text evidence="6">The sequence shown here is derived from an EMBL/GenBank/DDBJ whole genome shotgun (WGS) entry which is preliminary data.</text>
</comment>
<evidence type="ECO:0000256" key="3">
    <source>
        <dbReference type="ARBA" id="ARBA00023125"/>
    </source>
</evidence>
<gene>
    <name evidence="6" type="ORF">D7Z54_13475</name>
</gene>
<evidence type="ECO:0000313" key="6">
    <source>
        <dbReference type="EMBL" id="RSL32754.1"/>
    </source>
</evidence>
<dbReference type="Pfam" id="PF03466">
    <property type="entry name" value="LysR_substrate"/>
    <property type="match status" value="1"/>
</dbReference>
<dbReference type="InterPro" id="IPR047788">
    <property type="entry name" value="LysR-like_Sec_metab"/>
</dbReference>
<dbReference type="Pfam" id="PF00126">
    <property type="entry name" value="HTH_1"/>
    <property type="match status" value="1"/>
</dbReference>
<organism evidence="6 7">
    <name type="scientific">Salibacterium salarium</name>
    <dbReference type="NCBI Taxonomy" id="284579"/>
    <lineage>
        <taxon>Bacteria</taxon>
        <taxon>Bacillati</taxon>
        <taxon>Bacillota</taxon>
        <taxon>Bacilli</taxon>
        <taxon>Bacillales</taxon>
        <taxon>Bacillaceae</taxon>
    </lineage>
</organism>
<keyword evidence="3" id="KW-0238">DNA-binding</keyword>
<dbReference type="EMBL" id="RBVX01000012">
    <property type="protein sequence ID" value="RSL32754.1"/>
    <property type="molecule type" value="Genomic_DNA"/>
</dbReference>
<dbReference type="PRINTS" id="PR00039">
    <property type="entry name" value="HTHLYSR"/>
</dbReference>
<keyword evidence="4" id="KW-0804">Transcription</keyword>
<evidence type="ECO:0000256" key="2">
    <source>
        <dbReference type="ARBA" id="ARBA00023015"/>
    </source>
</evidence>
<keyword evidence="2" id="KW-0805">Transcription regulation</keyword>
<keyword evidence="7" id="KW-1185">Reference proteome</keyword>
<dbReference type="GO" id="GO:0000976">
    <property type="term" value="F:transcription cis-regulatory region binding"/>
    <property type="evidence" value="ECO:0007669"/>
    <property type="project" value="TreeGrafter"/>
</dbReference>
<dbReference type="NCBIfam" id="NF040786">
    <property type="entry name" value="LysR_Sec_metab"/>
    <property type="match status" value="1"/>
</dbReference>
<dbReference type="Proteomes" id="UP000275076">
    <property type="component" value="Unassembled WGS sequence"/>
</dbReference>
<dbReference type="FunFam" id="1.10.10.10:FF:000001">
    <property type="entry name" value="LysR family transcriptional regulator"/>
    <property type="match status" value="1"/>
</dbReference>
<dbReference type="Gene3D" id="3.40.190.290">
    <property type="match status" value="1"/>
</dbReference>
<dbReference type="SUPFAM" id="SSF53850">
    <property type="entry name" value="Periplasmic binding protein-like II"/>
    <property type="match status" value="1"/>
</dbReference>
<dbReference type="OrthoDB" id="63123at2"/>
<name>A0A428N2S0_9BACI</name>
<dbReference type="AlphaFoldDB" id="A0A428N2S0"/>
<dbReference type="SUPFAM" id="SSF46785">
    <property type="entry name" value="Winged helix' DNA-binding domain"/>
    <property type="match status" value="1"/>
</dbReference>